<evidence type="ECO:0000313" key="3">
    <source>
        <dbReference type="EMBL" id="KAF7149728.1"/>
    </source>
</evidence>
<dbReference type="PANTHER" id="PTHR31373:SF24">
    <property type="match status" value="1"/>
</dbReference>
<dbReference type="PANTHER" id="PTHR31373">
    <property type="entry name" value="OS06G0652100 PROTEIN"/>
    <property type="match status" value="1"/>
</dbReference>
<dbReference type="Proteomes" id="UP000626092">
    <property type="component" value="Unassembled WGS sequence"/>
</dbReference>
<feature type="domain" description="DUF7788" evidence="2">
    <location>
        <begin position="92"/>
        <end position="245"/>
    </location>
</feature>
<dbReference type="InterPro" id="IPR056690">
    <property type="entry name" value="DUF7788"/>
</dbReference>
<proteinExistence type="predicted"/>
<dbReference type="PIRSF" id="PIRSF015417">
    <property type="entry name" value="T31B5_30_vWA"/>
    <property type="match status" value="1"/>
</dbReference>
<organism evidence="3 4">
    <name type="scientific">Rhododendron simsii</name>
    <name type="common">Sims's rhododendron</name>
    <dbReference type="NCBI Taxonomy" id="118357"/>
    <lineage>
        <taxon>Eukaryota</taxon>
        <taxon>Viridiplantae</taxon>
        <taxon>Streptophyta</taxon>
        <taxon>Embryophyta</taxon>
        <taxon>Tracheophyta</taxon>
        <taxon>Spermatophyta</taxon>
        <taxon>Magnoliopsida</taxon>
        <taxon>eudicotyledons</taxon>
        <taxon>Gunneridae</taxon>
        <taxon>Pentapetalae</taxon>
        <taxon>asterids</taxon>
        <taxon>Ericales</taxon>
        <taxon>Ericaceae</taxon>
        <taxon>Ericoideae</taxon>
        <taxon>Rhodoreae</taxon>
        <taxon>Rhododendron</taxon>
    </lineage>
</organism>
<evidence type="ECO:0000313" key="4">
    <source>
        <dbReference type="Proteomes" id="UP000626092"/>
    </source>
</evidence>
<dbReference type="Pfam" id="PF25043">
    <property type="entry name" value="DUF7788"/>
    <property type="match status" value="1"/>
</dbReference>
<gene>
    <name evidence="3" type="ORF">RHSIM_Rhsim02G0036600</name>
</gene>
<dbReference type="EMBL" id="WJXA01000002">
    <property type="protein sequence ID" value="KAF7149728.1"/>
    <property type="molecule type" value="Genomic_DNA"/>
</dbReference>
<accession>A0A834LWX3</accession>
<comment type="caution">
    <text evidence="3">The sequence shown here is derived from an EMBL/GenBank/DDBJ whole genome shotgun (WGS) entry which is preliminary data.</text>
</comment>
<sequence length="263" mass="30019">MIAQAPPENLACNVMAIAEFGYFKDMLEILYRLLEGPEIGRKKEKSEWQSKKGEVMDRNPGRKKRKATVDKEKVQGLRLEKTVAKAEKAFESANPQLHKIKGDSLQSKTEFIRDMDWGMSTDFQKVFDRILEVAVKGKLSEDEMIKTLFFFSDMEFDWASRTYNYCGSGYGRTSTNNWETDYMVIERKYKEKGYSKVPEIVFWNLRNSVAMPVPSKKRGVALVSGFSKNLVTLFLEGGGILSPEAVMLKAISGEEYQKLAVID</sequence>
<dbReference type="AlphaFoldDB" id="A0A834LWX3"/>
<dbReference type="InterPro" id="IPR036465">
    <property type="entry name" value="vWFA_dom_sf"/>
</dbReference>
<dbReference type="Gene3D" id="3.40.50.410">
    <property type="entry name" value="von Willebrand factor, type A domain"/>
    <property type="match status" value="1"/>
</dbReference>
<dbReference type="InterPro" id="IPR011205">
    <property type="entry name" value="UCP015417_vWA"/>
</dbReference>
<protein>
    <recommendedName>
        <fullName evidence="2">DUF7788 domain-containing protein</fullName>
    </recommendedName>
</protein>
<reference evidence="3" key="1">
    <citation type="submission" date="2019-11" db="EMBL/GenBank/DDBJ databases">
        <authorList>
            <person name="Liu Y."/>
            <person name="Hou J."/>
            <person name="Li T.-Q."/>
            <person name="Guan C.-H."/>
            <person name="Wu X."/>
            <person name="Wu H.-Z."/>
            <person name="Ling F."/>
            <person name="Zhang R."/>
            <person name="Shi X.-G."/>
            <person name="Ren J.-P."/>
            <person name="Chen E.-F."/>
            <person name="Sun J.-M."/>
        </authorList>
    </citation>
    <scope>NUCLEOTIDE SEQUENCE</scope>
    <source>
        <strain evidence="3">Adult_tree_wgs_1</strain>
        <tissue evidence="3">Leaves</tissue>
    </source>
</reference>
<keyword evidence="4" id="KW-1185">Reference proteome</keyword>
<feature type="region of interest" description="Disordered" evidence="1">
    <location>
        <begin position="42"/>
        <end position="70"/>
    </location>
</feature>
<feature type="compositionally biased region" description="Basic and acidic residues" evidence="1">
    <location>
        <begin position="42"/>
        <end position="60"/>
    </location>
</feature>
<evidence type="ECO:0000259" key="2">
    <source>
        <dbReference type="Pfam" id="PF25043"/>
    </source>
</evidence>
<evidence type="ECO:0000256" key="1">
    <source>
        <dbReference type="SAM" id="MobiDB-lite"/>
    </source>
</evidence>
<name>A0A834LWX3_RHOSS</name>
<dbReference type="OrthoDB" id="1149618at2759"/>